<accession>A0A917N665</accession>
<feature type="domain" description="Resuscitation-promoting factor core lysozyme-like" evidence="4">
    <location>
        <begin position="39"/>
        <end position="112"/>
    </location>
</feature>
<name>A0A917N665_9PSEU</name>
<dbReference type="InterPro" id="IPR010618">
    <property type="entry name" value="RPF"/>
</dbReference>
<keyword evidence="2" id="KW-0378">Hydrolase</keyword>
<dbReference type="Gene3D" id="1.10.530.10">
    <property type="match status" value="1"/>
</dbReference>
<sequence>MKFGILGKAAVVAAIAVCGGGSLAAASPSAQVLASPRAGVWDRLAKCESGGNWHANTGNGYYGGLQFKRSTWAAYGGERFHRYPHRATREQQIVIAEALRAARGGFGAWPACARKLGLPR</sequence>
<comment type="similarity">
    <text evidence="1">Belongs to the transglycosylase family. Rpf subfamily.</text>
</comment>
<evidence type="ECO:0000256" key="1">
    <source>
        <dbReference type="ARBA" id="ARBA00010830"/>
    </source>
</evidence>
<dbReference type="InterPro" id="IPR023346">
    <property type="entry name" value="Lysozyme-like_dom_sf"/>
</dbReference>
<dbReference type="AlphaFoldDB" id="A0A917N665"/>
<dbReference type="GO" id="GO:0016787">
    <property type="term" value="F:hydrolase activity"/>
    <property type="evidence" value="ECO:0007669"/>
    <property type="project" value="UniProtKB-KW"/>
</dbReference>
<evidence type="ECO:0000313" key="6">
    <source>
        <dbReference type="Proteomes" id="UP000597989"/>
    </source>
</evidence>
<evidence type="ECO:0000313" key="5">
    <source>
        <dbReference type="EMBL" id="GGI69616.1"/>
    </source>
</evidence>
<dbReference type="SUPFAM" id="SSF53955">
    <property type="entry name" value="Lysozyme-like"/>
    <property type="match status" value="1"/>
</dbReference>
<reference evidence="5 6" key="1">
    <citation type="journal article" date="2014" name="Int. J. Syst. Evol. Microbiol.">
        <title>Complete genome sequence of Corynebacterium casei LMG S-19264T (=DSM 44701T), isolated from a smear-ripened cheese.</title>
        <authorList>
            <consortium name="US DOE Joint Genome Institute (JGI-PGF)"/>
            <person name="Walter F."/>
            <person name="Albersmeier A."/>
            <person name="Kalinowski J."/>
            <person name="Ruckert C."/>
        </authorList>
    </citation>
    <scope>NUCLEOTIDE SEQUENCE [LARGE SCALE GENOMIC DNA]</scope>
    <source>
        <strain evidence="5 6">CGMCC 4.7206</strain>
    </source>
</reference>
<keyword evidence="3" id="KW-0732">Signal</keyword>
<dbReference type="Proteomes" id="UP000597989">
    <property type="component" value="Unassembled WGS sequence"/>
</dbReference>
<proteinExistence type="inferred from homology"/>
<evidence type="ECO:0000259" key="4">
    <source>
        <dbReference type="Pfam" id="PF06737"/>
    </source>
</evidence>
<feature type="chain" id="PRO_5037645984" description="Resuscitation-promoting factor core lysozyme-like domain-containing protein" evidence="3">
    <location>
        <begin position="25"/>
        <end position="120"/>
    </location>
</feature>
<dbReference type="Pfam" id="PF06737">
    <property type="entry name" value="Transglycosylas"/>
    <property type="match status" value="1"/>
</dbReference>
<feature type="signal peptide" evidence="3">
    <location>
        <begin position="1"/>
        <end position="24"/>
    </location>
</feature>
<organism evidence="5 6">
    <name type="scientific">Saccharopolyspora thermophila</name>
    <dbReference type="NCBI Taxonomy" id="89367"/>
    <lineage>
        <taxon>Bacteria</taxon>
        <taxon>Bacillati</taxon>
        <taxon>Actinomycetota</taxon>
        <taxon>Actinomycetes</taxon>
        <taxon>Pseudonocardiales</taxon>
        <taxon>Pseudonocardiaceae</taxon>
        <taxon>Saccharopolyspora</taxon>
    </lineage>
</organism>
<comment type="caution">
    <text evidence="5">The sequence shown here is derived from an EMBL/GenBank/DDBJ whole genome shotgun (WGS) entry which is preliminary data.</text>
</comment>
<gene>
    <name evidence="5" type="ORF">GCM10011581_03240</name>
</gene>
<dbReference type="CDD" id="cd13925">
    <property type="entry name" value="RPF"/>
    <property type="match status" value="1"/>
</dbReference>
<evidence type="ECO:0000256" key="2">
    <source>
        <dbReference type="ARBA" id="ARBA00022801"/>
    </source>
</evidence>
<protein>
    <recommendedName>
        <fullName evidence="4">Resuscitation-promoting factor core lysozyme-like domain-containing protein</fullName>
    </recommendedName>
</protein>
<dbReference type="EMBL" id="BMMT01000001">
    <property type="protein sequence ID" value="GGI69616.1"/>
    <property type="molecule type" value="Genomic_DNA"/>
</dbReference>
<evidence type="ECO:0000256" key="3">
    <source>
        <dbReference type="SAM" id="SignalP"/>
    </source>
</evidence>